<feature type="domain" description="SAM-dependent MTase RsmB/NOP-type" evidence="14">
    <location>
        <begin position="149"/>
        <end position="427"/>
    </location>
</feature>
<dbReference type="SUPFAM" id="SSF53335">
    <property type="entry name" value="S-adenosyl-L-methionine-dependent methyltransferases"/>
    <property type="match status" value="1"/>
</dbReference>
<dbReference type="InterPro" id="IPR001678">
    <property type="entry name" value="MeTrfase_RsmB-F_NOP2_dom"/>
</dbReference>
<dbReference type="Gene3D" id="3.30.70.1170">
    <property type="entry name" value="Sun protein, domain 3"/>
    <property type="match status" value="1"/>
</dbReference>
<dbReference type="GO" id="GO:0003723">
    <property type="term" value="F:RNA binding"/>
    <property type="evidence" value="ECO:0007669"/>
    <property type="project" value="UniProtKB-KW"/>
</dbReference>
<dbReference type="NCBIfam" id="TIGR00563">
    <property type="entry name" value="rsmB"/>
    <property type="match status" value="1"/>
</dbReference>
<dbReference type="InterPro" id="IPR054728">
    <property type="entry name" value="RsmB-like_ferredoxin"/>
</dbReference>
<dbReference type="PRINTS" id="PR02008">
    <property type="entry name" value="RCMTFAMILY"/>
</dbReference>
<evidence type="ECO:0000256" key="5">
    <source>
        <dbReference type="ARBA" id="ARBA00022490"/>
    </source>
</evidence>
<dbReference type="EMBL" id="UOEY01000011">
    <property type="protein sequence ID" value="VAW34899.1"/>
    <property type="molecule type" value="Genomic_DNA"/>
</dbReference>
<gene>
    <name evidence="15" type="ORF">MNBD_DELTA04-452</name>
</gene>
<evidence type="ECO:0000256" key="4">
    <source>
        <dbReference type="ARBA" id="ARBA00012140"/>
    </source>
</evidence>
<evidence type="ECO:0000256" key="2">
    <source>
        <dbReference type="ARBA" id="ARBA00004496"/>
    </source>
</evidence>
<protein>
    <recommendedName>
        <fullName evidence="4">16S rRNA (cytosine(967)-C(5))-methyltransferase</fullName>
        <ecNumber evidence="4">2.1.1.176</ecNumber>
    </recommendedName>
    <alternativeName>
        <fullName evidence="11">16S rRNA m5C967 methyltransferase</fullName>
    </alternativeName>
    <alternativeName>
        <fullName evidence="12">rRNA (cytosine-C(5)-)-methyltransferase RsmB</fullName>
    </alternativeName>
</protein>
<evidence type="ECO:0000256" key="11">
    <source>
        <dbReference type="ARBA" id="ARBA00030399"/>
    </source>
</evidence>
<evidence type="ECO:0000256" key="1">
    <source>
        <dbReference type="ARBA" id="ARBA00002724"/>
    </source>
</evidence>
<dbReference type="GO" id="GO:0006355">
    <property type="term" value="P:regulation of DNA-templated transcription"/>
    <property type="evidence" value="ECO:0007669"/>
    <property type="project" value="InterPro"/>
</dbReference>
<dbReference type="GO" id="GO:0005737">
    <property type="term" value="C:cytoplasm"/>
    <property type="evidence" value="ECO:0007669"/>
    <property type="project" value="UniProtKB-SubCell"/>
</dbReference>
<evidence type="ECO:0000256" key="10">
    <source>
        <dbReference type="ARBA" id="ARBA00022884"/>
    </source>
</evidence>
<keyword evidence="6" id="KW-0698">rRNA processing</keyword>
<comment type="subcellular location">
    <subcellularLocation>
        <location evidence="2">Cytoplasm</location>
    </subcellularLocation>
</comment>
<dbReference type="InterPro" id="IPR018314">
    <property type="entry name" value="RsmB/NOL1/NOP2-like_CS"/>
</dbReference>
<evidence type="ECO:0000256" key="12">
    <source>
        <dbReference type="ARBA" id="ARBA00031088"/>
    </source>
</evidence>
<dbReference type="EC" id="2.1.1.176" evidence="4"/>
<keyword evidence="9" id="KW-0949">S-adenosyl-L-methionine</keyword>
<organism evidence="15">
    <name type="scientific">hydrothermal vent metagenome</name>
    <dbReference type="NCBI Taxonomy" id="652676"/>
    <lineage>
        <taxon>unclassified sequences</taxon>
        <taxon>metagenomes</taxon>
        <taxon>ecological metagenomes</taxon>
    </lineage>
</organism>
<dbReference type="Gene3D" id="3.40.50.150">
    <property type="entry name" value="Vaccinia Virus protein VP39"/>
    <property type="match status" value="1"/>
</dbReference>
<dbReference type="InterPro" id="IPR029063">
    <property type="entry name" value="SAM-dependent_MTases_sf"/>
</dbReference>
<evidence type="ECO:0000256" key="8">
    <source>
        <dbReference type="ARBA" id="ARBA00022679"/>
    </source>
</evidence>
<evidence type="ECO:0000259" key="14">
    <source>
        <dbReference type="PROSITE" id="PS51686"/>
    </source>
</evidence>
<keyword evidence="8 15" id="KW-0808">Transferase</keyword>
<dbReference type="InterPro" id="IPR004573">
    <property type="entry name" value="rRNA_ssu_MeTfrase_B"/>
</dbReference>
<evidence type="ECO:0000313" key="15">
    <source>
        <dbReference type="EMBL" id="VAW34899.1"/>
    </source>
</evidence>
<comment type="similarity">
    <text evidence="3">Belongs to the class I-like SAM-binding methyltransferase superfamily. RsmB/NOP family.</text>
</comment>
<comment type="function">
    <text evidence="1">Specifically methylates the cytosine at position 967 (m5C967) of 16S rRNA.</text>
</comment>
<comment type="catalytic activity">
    <reaction evidence="13">
        <text>cytidine(967) in 16S rRNA + S-adenosyl-L-methionine = 5-methylcytidine(967) in 16S rRNA + S-adenosyl-L-homocysteine + H(+)</text>
        <dbReference type="Rhea" id="RHEA:42748"/>
        <dbReference type="Rhea" id="RHEA-COMP:10219"/>
        <dbReference type="Rhea" id="RHEA-COMP:10220"/>
        <dbReference type="ChEBI" id="CHEBI:15378"/>
        <dbReference type="ChEBI" id="CHEBI:57856"/>
        <dbReference type="ChEBI" id="CHEBI:59789"/>
        <dbReference type="ChEBI" id="CHEBI:74483"/>
        <dbReference type="ChEBI" id="CHEBI:82748"/>
        <dbReference type="EC" id="2.1.1.176"/>
    </reaction>
</comment>
<dbReference type="InterPro" id="IPR049560">
    <property type="entry name" value="MeTrfase_RsmB-F_NOP2_cat"/>
</dbReference>
<reference evidence="15" key="1">
    <citation type="submission" date="2018-06" db="EMBL/GenBank/DDBJ databases">
        <authorList>
            <person name="Zhirakovskaya E."/>
        </authorList>
    </citation>
    <scope>NUCLEOTIDE SEQUENCE</scope>
</reference>
<accession>A0A3B0VDJ5</accession>
<dbReference type="SUPFAM" id="SSF48013">
    <property type="entry name" value="NusB-like"/>
    <property type="match status" value="1"/>
</dbReference>
<dbReference type="PANTHER" id="PTHR22807:SF61">
    <property type="entry name" value="NOL1_NOP2_SUN FAMILY PROTEIN _ ANTITERMINATION NUSB DOMAIN-CONTAINING PROTEIN"/>
    <property type="match status" value="1"/>
</dbReference>
<dbReference type="Pfam" id="PF01189">
    <property type="entry name" value="Methyltr_RsmB-F"/>
    <property type="match status" value="1"/>
</dbReference>
<dbReference type="PROSITE" id="PS51686">
    <property type="entry name" value="SAM_MT_RSMB_NOP"/>
    <property type="match status" value="1"/>
</dbReference>
<dbReference type="PROSITE" id="PS01153">
    <property type="entry name" value="NOL1_NOP2_SUN"/>
    <property type="match status" value="1"/>
</dbReference>
<keyword evidence="10" id="KW-0694">RNA-binding</keyword>
<keyword evidence="5" id="KW-0963">Cytoplasm</keyword>
<dbReference type="NCBIfam" id="NF011494">
    <property type="entry name" value="PRK14902.1"/>
    <property type="match status" value="1"/>
</dbReference>
<dbReference type="InterPro" id="IPR023267">
    <property type="entry name" value="RCMT"/>
</dbReference>
<proteinExistence type="inferred from homology"/>
<evidence type="ECO:0000256" key="13">
    <source>
        <dbReference type="ARBA" id="ARBA00047283"/>
    </source>
</evidence>
<evidence type="ECO:0000256" key="9">
    <source>
        <dbReference type="ARBA" id="ARBA00022691"/>
    </source>
</evidence>
<evidence type="ECO:0000256" key="6">
    <source>
        <dbReference type="ARBA" id="ARBA00022552"/>
    </source>
</evidence>
<dbReference type="Gene3D" id="1.10.940.10">
    <property type="entry name" value="NusB-like"/>
    <property type="match status" value="1"/>
</dbReference>
<name>A0A3B0VDJ5_9ZZZZ</name>
<dbReference type="CDD" id="cd02440">
    <property type="entry name" value="AdoMet_MTases"/>
    <property type="match status" value="1"/>
</dbReference>
<evidence type="ECO:0000256" key="7">
    <source>
        <dbReference type="ARBA" id="ARBA00022603"/>
    </source>
</evidence>
<sequence length="429" mass="46875">MVQVHIDHLIHGSPLAGPDRQLAVMLVLGVLRQQQFLDTVIARFSSVPPARMKPLTLTALRVGVYQLFFLDRIPASAAVNETVKVLKAEKQPRWLINFVNGVLRTVARQRASLPGPDAAGKDGTPVLNHPDWLLQRWRARYGPDRTEEICRLNNLEPLLSLRVNTRLISREALADRFRRAGHGVRNGRYAPDALILESGAGAVANLPGFAEGLFQVQGEAAQLAALLLAPFAAGRRYLDACAGLGGKTGHIAQLLPAGAELTAVEPDRRRFALLGENLRRLRVGGNITLFNGGLDEFAGSGQRRFDAILIDAPCSGTGVIRRHPDIRWNRQEGDLRFYQRQQGLLLHTAASLLAPGGILVYATCSLEPEENQQVIDAFRETHSGFTPADCRDFLPPAADRLIAANGCFSPTPADDLDGFFAARLEYISS</sequence>
<keyword evidence="7 15" id="KW-0489">Methyltransferase</keyword>
<dbReference type="InterPro" id="IPR006027">
    <property type="entry name" value="NusB_RsmB_TIM44"/>
</dbReference>
<evidence type="ECO:0000256" key="3">
    <source>
        <dbReference type="ARBA" id="ARBA00007494"/>
    </source>
</evidence>
<dbReference type="GO" id="GO:0008649">
    <property type="term" value="F:rRNA methyltransferase activity"/>
    <property type="evidence" value="ECO:0007669"/>
    <property type="project" value="InterPro"/>
</dbReference>
<dbReference type="AlphaFoldDB" id="A0A3B0VDJ5"/>
<dbReference type="Pfam" id="PF22458">
    <property type="entry name" value="RsmF-B_ferredox"/>
    <property type="match status" value="1"/>
</dbReference>
<dbReference type="InterPro" id="IPR035926">
    <property type="entry name" value="NusB-like_sf"/>
</dbReference>
<dbReference type="Pfam" id="PF01029">
    <property type="entry name" value="NusB"/>
    <property type="match status" value="1"/>
</dbReference>
<dbReference type="PANTHER" id="PTHR22807">
    <property type="entry name" value="NOP2 YEAST -RELATED NOL1/NOP2/FMU SUN DOMAIN-CONTAINING"/>
    <property type="match status" value="1"/>
</dbReference>